<feature type="domain" description="HTH cro/C1-type" evidence="6">
    <location>
        <begin position="147"/>
        <end position="167"/>
    </location>
</feature>
<proteinExistence type="inferred from homology"/>
<evidence type="ECO:0000256" key="1">
    <source>
        <dbReference type="ARBA" id="ARBA00007788"/>
    </source>
</evidence>
<evidence type="ECO:0000256" key="2">
    <source>
        <dbReference type="ARBA" id="ARBA00023015"/>
    </source>
</evidence>
<dbReference type="InterPro" id="IPR014284">
    <property type="entry name" value="RNA_pol_sigma-70_dom"/>
</dbReference>
<dbReference type="PROSITE" id="PS00716">
    <property type="entry name" value="SIGMA70_2"/>
    <property type="match status" value="1"/>
</dbReference>
<dbReference type="InterPro" id="IPR007630">
    <property type="entry name" value="RNA_pol_sigma70_r4"/>
</dbReference>
<evidence type="ECO:0000256" key="4">
    <source>
        <dbReference type="ARBA" id="ARBA00023125"/>
    </source>
</evidence>
<dbReference type="InterPro" id="IPR000943">
    <property type="entry name" value="RNA_pol_sigma70"/>
</dbReference>
<dbReference type="AlphaFoldDB" id="A0A645HC86"/>
<dbReference type="GO" id="GO:0016987">
    <property type="term" value="F:sigma factor activity"/>
    <property type="evidence" value="ECO:0007669"/>
    <property type="project" value="UniProtKB-KW"/>
</dbReference>
<keyword evidence="3" id="KW-0731">Sigma factor</keyword>
<dbReference type="Pfam" id="PF04545">
    <property type="entry name" value="Sigma70_r4"/>
    <property type="match status" value="1"/>
</dbReference>
<keyword evidence="2" id="KW-0805">Transcription regulation</keyword>
<sequence>MIIGEIRRFLRDNNMVRVSRSIRDLAYRSLCEKERLGAKLGREPTLSEICAELNCHFSSDQESTAYQGPKVTEADIASALDAIITPVSIYEPIYSDGGDSVYLSDQLSDEEAGMDSWTENIALAEAMKALGERERNILMLRFYADKTQTEVAREIGISQAQVSRLEKSALGRIKKQL</sequence>
<dbReference type="EMBL" id="VSSQ01090094">
    <property type="protein sequence ID" value="MPN36136.1"/>
    <property type="molecule type" value="Genomic_DNA"/>
</dbReference>
<evidence type="ECO:0000256" key="5">
    <source>
        <dbReference type="ARBA" id="ARBA00023163"/>
    </source>
</evidence>
<dbReference type="PROSITE" id="PS50943">
    <property type="entry name" value="HTH_CROC1"/>
    <property type="match status" value="1"/>
</dbReference>
<dbReference type="GO" id="GO:0003677">
    <property type="term" value="F:DNA binding"/>
    <property type="evidence" value="ECO:0007669"/>
    <property type="project" value="UniProtKB-KW"/>
</dbReference>
<organism evidence="7">
    <name type="scientific">bioreactor metagenome</name>
    <dbReference type="NCBI Taxonomy" id="1076179"/>
    <lineage>
        <taxon>unclassified sequences</taxon>
        <taxon>metagenomes</taxon>
        <taxon>ecological metagenomes</taxon>
    </lineage>
</organism>
<evidence type="ECO:0000313" key="7">
    <source>
        <dbReference type="EMBL" id="MPN36136.1"/>
    </source>
</evidence>
<keyword evidence="5" id="KW-0804">Transcription</keyword>
<dbReference type="GO" id="GO:0006352">
    <property type="term" value="P:DNA-templated transcription initiation"/>
    <property type="evidence" value="ECO:0007669"/>
    <property type="project" value="InterPro"/>
</dbReference>
<dbReference type="InterPro" id="IPR001387">
    <property type="entry name" value="Cro/C1-type_HTH"/>
</dbReference>
<dbReference type="PANTHER" id="PTHR30385">
    <property type="entry name" value="SIGMA FACTOR F FLAGELLAR"/>
    <property type="match status" value="1"/>
</dbReference>
<dbReference type="Gene3D" id="1.20.140.160">
    <property type="match status" value="1"/>
</dbReference>
<evidence type="ECO:0000259" key="6">
    <source>
        <dbReference type="PROSITE" id="PS50943"/>
    </source>
</evidence>
<keyword evidence="4" id="KW-0238">DNA-binding</keyword>
<reference evidence="7" key="1">
    <citation type="submission" date="2019-08" db="EMBL/GenBank/DDBJ databases">
        <authorList>
            <person name="Kucharzyk K."/>
            <person name="Murdoch R.W."/>
            <person name="Higgins S."/>
            <person name="Loffler F."/>
        </authorList>
    </citation>
    <scope>NUCLEOTIDE SEQUENCE</scope>
</reference>
<dbReference type="PANTHER" id="PTHR30385:SF4">
    <property type="entry name" value="RNA POLYMERASE SIGMA-E FACTOR"/>
    <property type="match status" value="1"/>
</dbReference>
<name>A0A645HC86_9ZZZZ</name>
<protein>
    <submittedName>
        <fullName evidence="7">RNA polymerase sigma-G factor</fullName>
    </submittedName>
</protein>
<comment type="caution">
    <text evidence="7">The sequence shown here is derived from an EMBL/GenBank/DDBJ whole genome shotgun (WGS) entry which is preliminary data.</text>
</comment>
<dbReference type="CDD" id="cd06171">
    <property type="entry name" value="Sigma70_r4"/>
    <property type="match status" value="1"/>
</dbReference>
<dbReference type="PRINTS" id="PR00046">
    <property type="entry name" value="SIGMA70FCT"/>
</dbReference>
<dbReference type="SUPFAM" id="SSF88659">
    <property type="entry name" value="Sigma3 and sigma4 domains of RNA polymerase sigma factors"/>
    <property type="match status" value="2"/>
</dbReference>
<evidence type="ECO:0000256" key="3">
    <source>
        <dbReference type="ARBA" id="ARBA00023082"/>
    </source>
</evidence>
<dbReference type="NCBIfam" id="TIGR02937">
    <property type="entry name" value="sigma70-ECF"/>
    <property type="match status" value="1"/>
</dbReference>
<gene>
    <name evidence="7" type="primary">sigG_14</name>
    <name evidence="7" type="ORF">SDC9_183642</name>
</gene>
<comment type="similarity">
    <text evidence="1">Belongs to the sigma-70 factor family.</text>
</comment>
<dbReference type="InterPro" id="IPR013324">
    <property type="entry name" value="RNA_pol_sigma_r3/r4-like"/>
</dbReference>
<accession>A0A645HC86</accession>